<evidence type="ECO:0000256" key="2">
    <source>
        <dbReference type="ARBA" id="ARBA00022676"/>
    </source>
</evidence>
<organism evidence="5 6">
    <name type="scientific">Aquamicrobium soli</name>
    <dbReference type="NCBI Taxonomy" id="1811518"/>
    <lineage>
        <taxon>Bacteria</taxon>
        <taxon>Pseudomonadati</taxon>
        <taxon>Pseudomonadota</taxon>
        <taxon>Alphaproteobacteria</taxon>
        <taxon>Hyphomicrobiales</taxon>
        <taxon>Phyllobacteriaceae</taxon>
        <taxon>Aquamicrobium</taxon>
    </lineage>
</organism>
<dbReference type="RefSeq" id="WP_378218730.1">
    <property type="nucleotide sequence ID" value="NZ_JBHRTK010000004.1"/>
</dbReference>
<dbReference type="GO" id="GO:0016757">
    <property type="term" value="F:glycosyltransferase activity"/>
    <property type="evidence" value="ECO:0007669"/>
    <property type="project" value="UniProtKB-KW"/>
</dbReference>
<evidence type="ECO:0000259" key="4">
    <source>
        <dbReference type="Pfam" id="PF00534"/>
    </source>
</evidence>
<proteinExistence type="inferred from homology"/>
<keyword evidence="3 5" id="KW-0808">Transferase</keyword>
<evidence type="ECO:0000256" key="1">
    <source>
        <dbReference type="ARBA" id="ARBA00009481"/>
    </source>
</evidence>
<keyword evidence="6" id="KW-1185">Reference proteome</keyword>
<dbReference type="SUPFAM" id="SSF53756">
    <property type="entry name" value="UDP-Glycosyltransferase/glycogen phosphorylase"/>
    <property type="match status" value="1"/>
</dbReference>
<dbReference type="Pfam" id="PF00534">
    <property type="entry name" value="Glycos_transf_1"/>
    <property type="match status" value="1"/>
</dbReference>
<dbReference type="EMBL" id="JBHRTK010000004">
    <property type="protein sequence ID" value="MFC3205342.1"/>
    <property type="molecule type" value="Genomic_DNA"/>
</dbReference>
<protein>
    <submittedName>
        <fullName evidence="5">Glycosyltransferase family 4 protein</fullName>
        <ecNumber evidence="5">2.4.-.-</ecNumber>
    </submittedName>
</protein>
<dbReference type="CDD" id="cd03801">
    <property type="entry name" value="GT4_PimA-like"/>
    <property type="match status" value="1"/>
</dbReference>
<comment type="caution">
    <text evidence="5">The sequence shown here is derived from an EMBL/GenBank/DDBJ whole genome shotgun (WGS) entry which is preliminary data.</text>
</comment>
<evidence type="ECO:0000313" key="5">
    <source>
        <dbReference type="EMBL" id="MFC3205342.1"/>
    </source>
</evidence>
<comment type="similarity">
    <text evidence="1">Belongs to the glycosyltransferase group 1 family. Glycosyltransferase 4 subfamily.</text>
</comment>
<evidence type="ECO:0000313" key="6">
    <source>
        <dbReference type="Proteomes" id="UP001595583"/>
    </source>
</evidence>
<evidence type="ECO:0000256" key="3">
    <source>
        <dbReference type="ARBA" id="ARBA00022679"/>
    </source>
</evidence>
<dbReference type="PANTHER" id="PTHR12526">
    <property type="entry name" value="GLYCOSYLTRANSFERASE"/>
    <property type="match status" value="1"/>
</dbReference>
<gene>
    <name evidence="5" type="ORF">ACFOHJ_03890</name>
</gene>
<dbReference type="InterPro" id="IPR001296">
    <property type="entry name" value="Glyco_trans_1"/>
</dbReference>
<keyword evidence="2 5" id="KW-0328">Glycosyltransferase</keyword>
<dbReference type="Proteomes" id="UP001595583">
    <property type="component" value="Unassembled WGS sequence"/>
</dbReference>
<dbReference type="PANTHER" id="PTHR12526:SF640">
    <property type="entry name" value="COLANIC ACID BIOSYNTHESIS GLYCOSYLTRANSFERASE WCAL-RELATED"/>
    <property type="match status" value="1"/>
</dbReference>
<dbReference type="Gene3D" id="3.40.50.2000">
    <property type="entry name" value="Glycogen Phosphorylase B"/>
    <property type="match status" value="2"/>
</dbReference>
<accession>A0ABV7K728</accession>
<dbReference type="EC" id="2.4.-.-" evidence="5"/>
<feature type="domain" description="Glycosyl transferase family 1" evidence="4">
    <location>
        <begin position="183"/>
        <end position="323"/>
    </location>
</feature>
<name>A0ABV7K728_9HYPH</name>
<reference evidence="6" key="1">
    <citation type="journal article" date="2019" name="Int. J. Syst. Evol. Microbiol.">
        <title>The Global Catalogue of Microorganisms (GCM) 10K type strain sequencing project: providing services to taxonomists for standard genome sequencing and annotation.</title>
        <authorList>
            <consortium name="The Broad Institute Genomics Platform"/>
            <consortium name="The Broad Institute Genome Sequencing Center for Infectious Disease"/>
            <person name="Wu L."/>
            <person name="Ma J."/>
        </authorList>
    </citation>
    <scope>NUCLEOTIDE SEQUENCE [LARGE SCALE GENOMIC DNA]</scope>
    <source>
        <strain evidence="6">KCTC 52165</strain>
    </source>
</reference>
<sequence>MADPVWFWQRIVSPHMAGLAAALASAGHDVTYVAEQEMSADRAAQGWQTSSLGSARSVFASTPETMRETVRAAPAKSIHICQGFRGNGLVGVAREALALRGLRQWVIMETVDDSGWRGIPKRLEYRRLIRRWHPHLEGVFAIGHATPDWLVKRGMPAKKIFPFAYFLPDRQFLQMPRFETTAPFRFLFAGRIIELKRIALLLEALARLKDSPFELAVVGSGPLEGRLRMMASRLLPGRVRWLGQRPIHEIPMLMADADCLVLPSRHDGWGAVVSEALMAGTPAICSATCGVAGVVRASGVGGVFTGGGAEAMAGLLHDALLRGRQTQERRAALAGWARCLGATAGAAYLEVILLPAPDMTVPVQSVPPWHTQNPSIAEK</sequence>